<dbReference type="HAMAP" id="MF_00149">
    <property type="entry name" value="DNA_mis_repair"/>
    <property type="match status" value="1"/>
</dbReference>
<dbReference type="GO" id="GO:0006298">
    <property type="term" value="P:mismatch repair"/>
    <property type="evidence" value="ECO:0007669"/>
    <property type="project" value="UniProtKB-UniRule"/>
</dbReference>
<reference evidence="7 8" key="1">
    <citation type="journal article" date="2019" name="Int. J. Syst. Evol. Microbiol.">
        <title>The Global Catalogue of Microorganisms (GCM) 10K type strain sequencing project: providing services to taxonomists for standard genome sequencing and annotation.</title>
        <authorList>
            <consortium name="The Broad Institute Genomics Platform"/>
            <consortium name="The Broad Institute Genome Sequencing Center for Infectious Disease"/>
            <person name="Wu L."/>
            <person name="Ma J."/>
        </authorList>
    </citation>
    <scope>NUCLEOTIDE SEQUENCE [LARGE SCALE GENOMIC DNA]</scope>
    <source>
        <strain evidence="7 8">CGMCC 1.12543</strain>
    </source>
</reference>
<keyword evidence="8" id="KW-1185">Reference proteome</keyword>
<evidence type="ECO:0000256" key="2">
    <source>
        <dbReference type="ARBA" id="ARBA00022763"/>
    </source>
</evidence>
<keyword evidence="7" id="KW-0378">Hydrolase</keyword>
<dbReference type="Pfam" id="PF13589">
    <property type="entry name" value="HATPase_c_3"/>
    <property type="match status" value="1"/>
</dbReference>
<keyword evidence="3 4" id="KW-0234">DNA repair</keyword>
<dbReference type="RefSeq" id="WP_247415423.1">
    <property type="nucleotide sequence ID" value="NZ_JALLGW010000001.1"/>
</dbReference>
<keyword evidence="2 4" id="KW-0227">DNA damage</keyword>
<dbReference type="AlphaFoldDB" id="A0ABD5RNR4"/>
<evidence type="ECO:0000256" key="4">
    <source>
        <dbReference type="HAMAP-Rule" id="MF_00149"/>
    </source>
</evidence>
<protein>
    <recommendedName>
        <fullName evidence="4">DNA mismatch repair protein MutL</fullName>
    </recommendedName>
</protein>
<dbReference type="NCBIfam" id="TIGR00585">
    <property type="entry name" value="mutl"/>
    <property type="match status" value="1"/>
</dbReference>
<comment type="similarity">
    <text evidence="1 4">Belongs to the DNA mismatch repair MutL/HexB family.</text>
</comment>
<dbReference type="InterPro" id="IPR036890">
    <property type="entry name" value="HATPase_C_sf"/>
</dbReference>
<feature type="domain" description="DNA mismatch repair protein S5" evidence="6">
    <location>
        <begin position="219"/>
        <end position="348"/>
    </location>
</feature>
<dbReference type="InterPro" id="IPR014790">
    <property type="entry name" value="MutL_C"/>
</dbReference>
<organism evidence="7 8">
    <name type="scientific">Halomarina salina</name>
    <dbReference type="NCBI Taxonomy" id="1872699"/>
    <lineage>
        <taxon>Archaea</taxon>
        <taxon>Methanobacteriati</taxon>
        <taxon>Methanobacteriota</taxon>
        <taxon>Stenosarchaea group</taxon>
        <taxon>Halobacteria</taxon>
        <taxon>Halobacteriales</taxon>
        <taxon>Natronomonadaceae</taxon>
        <taxon>Halomarina</taxon>
    </lineage>
</organism>
<dbReference type="CDD" id="cd16926">
    <property type="entry name" value="HATPase_MutL-MLH-PMS-like"/>
    <property type="match status" value="1"/>
</dbReference>
<proteinExistence type="inferred from homology"/>
<dbReference type="Pfam" id="PF08676">
    <property type="entry name" value="MutL_C"/>
    <property type="match status" value="1"/>
</dbReference>
<dbReference type="PANTHER" id="PTHR10073">
    <property type="entry name" value="DNA MISMATCH REPAIR PROTEIN MLH, PMS, MUTL"/>
    <property type="match status" value="1"/>
</dbReference>
<dbReference type="EMBL" id="JBHSQH010000001">
    <property type="protein sequence ID" value="MFC5972281.1"/>
    <property type="molecule type" value="Genomic_DNA"/>
</dbReference>
<feature type="domain" description="MutL C-terminal dimerisation" evidence="5">
    <location>
        <begin position="378"/>
        <end position="516"/>
    </location>
</feature>
<dbReference type="PROSITE" id="PS00058">
    <property type="entry name" value="DNA_MISMATCH_REPAIR_1"/>
    <property type="match status" value="1"/>
</dbReference>
<sequence>MSGTGDAEESGERSGTVRRLDDETVARIAAGEVITRPADAVRELVENALDAGATSVGVEVEEGGLSLIRVTDDGHGMSRADAERAVERHATSKIRDAADLERTGTLGFRGEALPSIAEVGRFDCYTSAESGTGTHVAVRDEVRVEAAGHGVGTTVEVRDLFGDLPARRESLGGAKREFARISDVLTGYALARPDVRFRLAHDGRQVLSTPGSGDATEALLAVFDRSVAGQSTTVEGSSDAGDHTVADAAGDVRVSGVACYPSVTRATASHVHVAVNGRPVDHGDLRRAVEAGYGSLLPNSRHPVVALRVAVPPARVDQNVHPAKREVRFRDLDAVTETVERAVGEALTTADLSRTAAVSFDTDEALSPAESRFDELTVIGQFRDLYLLCESDDDLLVVDQHAAHERVNFERLRAAAGERESVPLDPPATLSLSAREAATLEAHCEDLAALGFTVESFGGETYRVTSVPAPVGRVADATAVRDVLDAFLSGDAPDDPRRDLLADLACHPSLKAGDTLAPDEASDLLARLGECDRPYACPHGRPTILRIDESTLAKGFGRPGTRAG</sequence>
<dbReference type="Gene3D" id="3.30.565.10">
    <property type="entry name" value="Histidine kinase-like ATPase, C-terminal domain"/>
    <property type="match status" value="1"/>
</dbReference>
<dbReference type="GO" id="GO:0004519">
    <property type="term" value="F:endonuclease activity"/>
    <property type="evidence" value="ECO:0007669"/>
    <property type="project" value="UniProtKB-KW"/>
</dbReference>
<dbReference type="InterPro" id="IPR042120">
    <property type="entry name" value="MutL_C_dimsub"/>
</dbReference>
<dbReference type="InterPro" id="IPR020568">
    <property type="entry name" value="Ribosomal_Su5_D2-typ_SF"/>
</dbReference>
<dbReference type="SMART" id="SM00853">
    <property type="entry name" value="MutL_C"/>
    <property type="match status" value="1"/>
</dbReference>
<name>A0ABD5RNR4_9EURY</name>
<evidence type="ECO:0000259" key="5">
    <source>
        <dbReference type="SMART" id="SM00853"/>
    </source>
</evidence>
<dbReference type="CDD" id="cd00782">
    <property type="entry name" value="MutL_Trans"/>
    <property type="match status" value="1"/>
</dbReference>
<dbReference type="InterPro" id="IPR042121">
    <property type="entry name" value="MutL_C_regsub"/>
</dbReference>
<dbReference type="Gene3D" id="3.30.1540.20">
    <property type="entry name" value="MutL, C-terminal domain, dimerisation subdomain"/>
    <property type="match status" value="1"/>
</dbReference>
<dbReference type="InterPro" id="IPR020667">
    <property type="entry name" value="DNA_mismatch_repair_MutL"/>
</dbReference>
<evidence type="ECO:0000256" key="3">
    <source>
        <dbReference type="ARBA" id="ARBA00023204"/>
    </source>
</evidence>
<dbReference type="PANTHER" id="PTHR10073:SF12">
    <property type="entry name" value="DNA MISMATCH REPAIR PROTEIN MLH1"/>
    <property type="match status" value="1"/>
</dbReference>
<evidence type="ECO:0000256" key="1">
    <source>
        <dbReference type="ARBA" id="ARBA00006082"/>
    </source>
</evidence>
<dbReference type="Gene3D" id="3.30.1370.100">
    <property type="entry name" value="MutL, C-terminal domain, regulatory subdomain"/>
    <property type="match status" value="1"/>
</dbReference>
<dbReference type="SUPFAM" id="SSF54211">
    <property type="entry name" value="Ribosomal protein S5 domain 2-like"/>
    <property type="match status" value="1"/>
</dbReference>
<dbReference type="SMART" id="SM01340">
    <property type="entry name" value="DNA_mis_repair"/>
    <property type="match status" value="1"/>
</dbReference>
<dbReference type="FunFam" id="3.30.565.10:FF:000003">
    <property type="entry name" value="DNA mismatch repair endonuclease MutL"/>
    <property type="match status" value="1"/>
</dbReference>
<comment type="caution">
    <text evidence="7">The sequence shown here is derived from an EMBL/GenBank/DDBJ whole genome shotgun (WGS) entry which is preliminary data.</text>
</comment>
<dbReference type="SUPFAM" id="SSF55874">
    <property type="entry name" value="ATPase domain of HSP90 chaperone/DNA topoisomerase II/histidine kinase"/>
    <property type="match status" value="1"/>
</dbReference>
<dbReference type="Gene3D" id="3.30.230.10">
    <property type="match status" value="1"/>
</dbReference>
<accession>A0ABD5RNR4</accession>
<keyword evidence="7" id="KW-0255">Endonuclease</keyword>
<dbReference type="InterPro" id="IPR002099">
    <property type="entry name" value="MutL/Mlh/PMS"/>
</dbReference>
<evidence type="ECO:0000313" key="8">
    <source>
        <dbReference type="Proteomes" id="UP001596099"/>
    </source>
</evidence>
<comment type="function">
    <text evidence="4">This protein is involved in the repair of mismatches in DNA. It is required for dam-dependent methyl-directed DNA mismatch repair. May act as a 'molecular matchmaker', a protein that promotes the formation of a stable complex between two or more DNA-binding proteins in an ATP-dependent manner without itself being part of a final effector complex.</text>
</comment>
<dbReference type="Proteomes" id="UP001596099">
    <property type="component" value="Unassembled WGS sequence"/>
</dbReference>
<evidence type="ECO:0000259" key="6">
    <source>
        <dbReference type="SMART" id="SM01340"/>
    </source>
</evidence>
<evidence type="ECO:0000313" key="7">
    <source>
        <dbReference type="EMBL" id="MFC5972281.1"/>
    </source>
</evidence>
<dbReference type="InterPro" id="IPR038973">
    <property type="entry name" value="MutL/Mlh/Pms-like"/>
</dbReference>
<dbReference type="InterPro" id="IPR013507">
    <property type="entry name" value="DNA_mismatch_S5_2-like"/>
</dbReference>
<dbReference type="InterPro" id="IPR014762">
    <property type="entry name" value="DNA_mismatch_repair_CS"/>
</dbReference>
<dbReference type="InterPro" id="IPR037198">
    <property type="entry name" value="MutL_C_sf"/>
</dbReference>
<dbReference type="InterPro" id="IPR014721">
    <property type="entry name" value="Ribsml_uS5_D2-typ_fold_subgr"/>
</dbReference>
<gene>
    <name evidence="4 7" type="primary">mutL</name>
    <name evidence="7" type="ORF">ACFPYI_13145</name>
</gene>
<dbReference type="SUPFAM" id="SSF118116">
    <property type="entry name" value="DNA mismatch repair protein MutL"/>
    <property type="match status" value="1"/>
</dbReference>
<dbReference type="Pfam" id="PF01119">
    <property type="entry name" value="DNA_mis_repair"/>
    <property type="match status" value="1"/>
</dbReference>
<keyword evidence="7" id="KW-0540">Nuclease</keyword>